<keyword evidence="1" id="KW-1133">Transmembrane helix</keyword>
<feature type="transmembrane region" description="Helical" evidence="1">
    <location>
        <begin position="90"/>
        <end position="112"/>
    </location>
</feature>
<keyword evidence="3" id="KW-1185">Reference proteome</keyword>
<dbReference type="EMBL" id="JACHFD010000011">
    <property type="protein sequence ID" value="MBB5352245.1"/>
    <property type="molecule type" value="Genomic_DNA"/>
</dbReference>
<evidence type="ECO:0000256" key="1">
    <source>
        <dbReference type="SAM" id="Phobius"/>
    </source>
</evidence>
<feature type="transmembrane region" description="Helical" evidence="1">
    <location>
        <begin position="229"/>
        <end position="250"/>
    </location>
</feature>
<dbReference type="InterPro" id="IPR037997">
    <property type="entry name" value="Dgk1-like"/>
</dbReference>
<dbReference type="GO" id="GO:0010276">
    <property type="term" value="F:phytol kinase activity"/>
    <property type="evidence" value="ECO:0007669"/>
    <property type="project" value="UniProtKB-EC"/>
</dbReference>
<feature type="transmembrane region" description="Helical" evidence="1">
    <location>
        <begin position="118"/>
        <end position="137"/>
    </location>
</feature>
<dbReference type="RefSeq" id="WP_184019115.1">
    <property type="nucleotide sequence ID" value="NZ_JACHFD010000011.1"/>
</dbReference>
<dbReference type="AlphaFoldDB" id="A0A840V2N2"/>
<feature type="transmembrane region" description="Helical" evidence="1">
    <location>
        <begin position="379"/>
        <end position="400"/>
    </location>
</feature>
<dbReference type="Proteomes" id="UP000557717">
    <property type="component" value="Unassembled WGS sequence"/>
</dbReference>
<keyword evidence="1" id="KW-0812">Transmembrane</keyword>
<feature type="transmembrane region" description="Helical" evidence="1">
    <location>
        <begin position="6"/>
        <end position="22"/>
    </location>
</feature>
<accession>A0A840V2N2</accession>
<feature type="transmembrane region" description="Helical" evidence="1">
    <location>
        <begin position="158"/>
        <end position="177"/>
    </location>
</feature>
<proteinExistence type="predicted"/>
<feature type="transmembrane region" description="Helical" evidence="1">
    <location>
        <begin position="34"/>
        <end position="54"/>
    </location>
</feature>
<evidence type="ECO:0000313" key="3">
    <source>
        <dbReference type="Proteomes" id="UP000557717"/>
    </source>
</evidence>
<comment type="caution">
    <text evidence="2">The sequence shown here is derived from an EMBL/GenBank/DDBJ whole genome shotgun (WGS) entry which is preliminary data.</text>
</comment>
<keyword evidence="1" id="KW-0472">Membrane</keyword>
<organism evidence="2 3">
    <name type="scientific">Haloferula luteola</name>
    <dbReference type="NCBI Taxonomy" id="595692"/>
    <lineage>
        <taxon>Bacteria</taxon>
        <taxon>Pseudomonadati</taxon>
        <taxon>Verrucomicrobiota</taxon>
        <taxon>Verrucomicrobiia</taxon>
        <taxon>Verrucomicrobiales</taxon>
        <taxon>Verrucomicrobiaceae</taxon>
        <taxon>Haloferula</taxon>
    </lineage>
</organism>
<name>A0A840V2N2_9BACT</name>
<sequence length="431" mass="45029">MNPWVGMAVVTGILAGGMWMVSKQARRWGWDAEVARKSIHMVMGLVCLTFPLLFREAWPVGALACGATLGLAVVRWVPRFRKEVGGALHGVTRASWGELCFAPAVALVFVLAGDRVELFAAPVLVLTLADAAGAVAGSRWGRSRYGVGRGWKSVEGSAVFWVLSIGCVGVPAMMARSAGLDQVVWMAVAVGLLATMAEGLSDRGLDNAVLPLWVFFLMQRFLGLEVNEVMVRCGVVVLMLLVILLVGRFSTLDGGALMASALLGYGLALLGGMGFLGVAMGLFAIHLFTTGHRQLGGVLRHGRESVFGAALAMLPWAAAKPWIGREVAWLGCGAGAAAYLVMMHVGTRRHLGRKGVAPLAGLLKVLVVLGVPVVCSDGFLSLTAVAIGLAGGAMGAWICAQSTKECGWDAPGWAIARGVMALGSSAIILGV</sequence>
<dbReference type="PANTHER" id="PTHR31303">
    <property type="entry name" value="CTP-DEPENDENT DIACYLGLYCEROL KINASE 1"/>
    <property type="match status" value="1"/>
</dbReference>
<dbReference type="EC" id="2.7.1.182" evidence="2"/>
<gene>
    <name evidence="2" type="ORF">HNR46_002488</name>
</gene>
<feature type="transmembrane region" description="Helical" evidence="1">
    <location>
        <begin position="412"/>
        <end position="430"/>
    </location>
</feature>
<reference evidence="2 3" key="1">
    <citation type="submission" date="2020-08" db="EMBL/GenBank/DDBJ databases">
        <title>Genomic Encyclopedia of Type Strains, Phase IV (KMG-IV): sequencing the most valuable type-strain genomes for metagenomic binning, comparative biology and taxonomic classification.</title>
        <authorList>
            <person name="Goeker M."/>
        </authorList>
    </citation>
    <scope>NUCLEOTIDE SEQUENCE [LARGE SCALE GENOMIC DNA]</scope>
    <source>
        <strain evidence="2 3">YC6886</strain>
    </source>
</reference>
<evidence type="ECO:0000313" key="2">
    <source>
        <dbReference type="EMBL" id="MBB5352245.1"/>
    </source>
</evidence>
<dbReference type="PANTHER" id="PTHR31303:SF1">
    <property type="entry name" value="CTP-DEPENDENT DIACYLGLYCEROL KINASE 1"/>
    <property type="match status" value="1"/>
</dbReference>
<feature type="transmembrane region" description="Helical" evidence="1">
    <location>
        <begin position="322"/>
        <end position="343"/>
    </location>
</feature>
<keyword evidence="2" id="KW-0808">Transferase</keyword>
<feature type="transmembrane region" description="Helical" evidence="1">
    <location>
        <begin position="355"/>
        <end position="373"/>
    </location>
</feature>
<keyword evidence="2" id="KW-0418">Kinase</keyword>
<dbReference type="GO" id="GO:0004143">
    <property type="term" value="F:ATP-dependent diacylglycerol kinase activity"/>
    <property type="evidence" value="ECO:0007669"/>
    <property type="project" value="InterPro"/>
</dbReference>
<protein>
    <submittedName>
        <fullName evidence="2">Phytol kinase</fullName>
        <ecNumber evidence="2">2.7.1.182</ecNumber>
    </submittedName>
</protein>
<feature type="transmembrane region" description="Helical" evidence="1">
    <location>
        <begin position="262"/>
        <end position="288"/>
    </location>
</feature>
<feature type="transmembrane region" description="Helical" evidence="1">
    <location>
        <begin position="60"/>
        <end position="78"/>
    </location>
</feature>